<feature type="transmembrane region" description="Helical" evidence="6">
    <location>
        <begin position="112"/>
        <end position="134"/>
    </location>
</feature>
<feature type="compositionally biased region" description="Pro residues" evidence="5">
    <location>
        <begin position="380"/>
        <end position="400"/>
    </location>
</feature>
<sequence length="400" mass="40209">MTATTIGGRLTFYRPYLPLFGAILLSLLGAGASLAVLPFLVLDELDGSRIEVGAVIAALAVAAVIGRPIAGRIGDRHGYRTVMLAGAGLCALAGAGYLVAGNVPALLVVRLVHGAGEGAVYTAGAAWLVALAPVERRGRIVGLYGIHMWLGLTLGALLGTVLFRAADGYPPVWIFAVVTAALGAALVATRPRPEQAPAAGRAGLLPRSAVAPGIALTLAGFGYAGLAAFAALHLADRGVANGIAAFNAFGFTYVGVRLFVGGLPDRLGARRVALWSALVEAVGLLLVAVATNLWVAILGGLVVGAGLSLLFPALALLVINRTDPAHQGAALGAFTSFWDLGLVVGSPLAGLVASAAGYPAVFWVTLLAALASATLSALTPPTPTPPTPPPAATPPAPPPR</sequence>
<feature type="transmembrane region" description="Helical" evidence="6">
    <location>
        <begin position="331"/>
        <end position="354"/>
    </location>
</feature>
<keyword evidence="4 6" id="KW-0472">Membrane</keyword>
<feature type="region of interest" description="Disordered" evidence="5">
    <location>
        <begin position="379"/>
        <end position="400"/>
    </location>
</feature>
<feature type="transmembrane region" description="Helical" evidence="6">
    <location>
        <begin position="52"/>
        <end position="70"/>
    </location>
</feature>
<dbReference type="InterPro" id="IPR001958">
    <property type="entry name" value="Tet-R_TetA/multi-R_MdtG-like"/>
</dbReference>
<evidence type="ECO:0000259" key="7">
    <source>
        <dbReference type="PROSITE" id="PS50850"/>
    </source>
</evidence>
<feature type="transmembrane region" description="Helical" evidence="6">
    <location>
        <begin position="146"/>
        <end position="166"/>
    </location>
</feature>
<dbReference type="Gene3D" id="1.20.1250.20">
    <property type="entry name" value="MFS general substrate transporter like domains"/>
    <property type="match status" value="2"/>
</dbReference>
<feature type="transmembrane region" description="Helical" evidence="6">
    <location>
        <begin position="210"/>
        <end position="232"/>
    </location>
</feature>
<feature type="transmembrane region" description="Helical" evidence="6">
    <location>
        <begin position="82"/>
        <end position="100"/>
    </location>
</feature>
<dbReference type="InterPro" id="IPR052714">
    <property type="entry name" value="MFS_Exporter"/>
</dbReference>
<proteinExistence type="predicted"/>
<dbReference type="PROSITE" id="PS50850">
    <property type="entry name" value="MFS"/>
    <property type="match status" value="1"/>
</dbReference>
<comment type="subcellular location">
    <subcellularLocation>
        <location evidence="1">Cell membrane</location>
        <topology evidence="1">Multi-pass membrane protein</topology>
    </subcellularLocation>
</comment>
<accession>A0ABY7ZSP9</accession>
<feature type="transmembrane region" description="Helical" evidence="6">
    <location>
        <begin position="272"/>
        <end position="290"/>
    </location>
</feature>
<evidence type="ECO:0000256" key="6">
    <source>
        <dbReference type="SAM" id="Phobius"/>
    </source>
</evidence>
<evidence type="ECO:0000313" key="9">
    <source>
        <dbReference type="Proteomes" id="UP001219605"/>
    </source>
</evidence>
<organism evidence="8 9">
    <name type="scientific">Micromonospora cathayae</name>
    <dbReference type="NCBI Taxonomy" id="3028804"/>
    <lineage>
        <taxon>Bacteria</taxon>
        <taxon>Bacillati</taxon>
        <taxon>Actinomycetota</taxon>
        <taxon>Actinomycetes</taxon>
        <taxon>Micromonosporales</taxon>
        <taxon>Micromonosporaceae</taxon>
        <taxon>Micromonospora</taxon>
    </lineage>
</organism>
<dbReference type="EMBL" id="CP118615">
    <property type="protein sequence ID" value="WDZ84864.1"/>
    <property type="molecule type" value="Genomic_DNA"/>
</dbReference>
<protein>
    <submittedName>
        <fullName evidence="8">MFS transporter</fullName>
    </submittedName>
</protein>
<dbReference type="Pfam" id="PF07690">
    <property type="entry name" value="MFS_1"/>
    <property type="match status" value="1"/>
</dbReference>
<keyword evidence="9" id="KW-1185">Reference proteome</keyword>
<keyword evidence="3 6" id="KW-1133">Transmembrane helix</keyword>
<evidence type="ECO:0000313" key="8">
    <source>
        <dbReference type="EMBL" id="WDZ84864.1"/>
    </source>
</evidence>
<dbReference type="Proteomes" id="UP001219605">
    <property type="component" value="Chromosome"/>
</dbReference>
<dbReference type="RefSeq" id="WP_275031510.1">
    <property type="nucleotide sequence ID" value="NZ_CP118615.1"/>
</dbReference>
<dbReference type="PANTHER" id="PTHR23531:SF1">
    <property type="entry name" value="QUINOLENE RESISTANCE PROTEIN NORA"/>
    <property type="match status" value="1"/>
</dbReference>
<dbReference type="SUPFAM" id="SSF103473">
    <property type="entry name" value="MFS general substrate transporter"/>
    <property type="match status" value="1"/>
</dbReference>
<evidence type="ECO:0000256" key="3">
    <source>
        <dbReference type="ARBA" id="ARBA00022989"/>
    </source>
</evidence>
<evidence type="ECO:0000256" key="4">
    <source>
        <dbReference type="ARBA" id="ARBA00023136"/>
    </source>
</evidence>
<dbReference type="PANTHER" id="PTHR23531">
    <property type="entry name" value="QUINOLENE RESISTANCE PROTEIN NORA"/>
    <property type="match status" value="1"/>
</dbReference>
<dbReference type="PRINTS" id="PR01035">
    <property type="entry name" value="TCRTETA"/>
</dbReference>
<feature type="transmembrane region" description="Helical" evidence="6">
    <location>
        <begin position="296"/>
        <end position="319"/>
    </location>
</feature>
<evidence type="ECO:0000256" key="1">
    <source>
        <dbReference type="ARBA" id="ARBA00004651"/>
    </source>
</evidence>
<evidence type="ECO:0000256" key="5">
    <source>
        <dbReference type="SAM" id="MobiDB-lite"/>
    </source>
</evidence>
<evidence type="ECO:0000256" key="2">
    <source>
        <dbReference type="ARBA" id="ARBA00022692"/>
    </source>
</evidence>
<feature type="transmembrane region" description="Helical" evidence="6">
    <location>
        <begin position="172"/>
        <end position="189"/>
    </location>
</feature>
<feature type="transmembrane region" description="Helical" evidence="6">
    <location>
        <begin position="238"/>
        <end position="260"/>
    </location>
</feature>
<dbReference type="InterPro" id="IPR020846">
    <property type="entry name" value="MFS_dom"/>
</dbReference>
<dbReference type="InterPro" id="IPR011701">
    <property type="entry name" value="MFS"/>
</dbReference>
<feature type="domain" description="Major facilitator superfamily (MFS) profile" evidence="7">
    <location>
        <begin position="15"/>
        <end position="384"/>
    </location>
</feature>
<gene>
    <name evidence="8" type="ORF">PVK37_31395</name>
</gene>
<name>A0ABY7ZSP9_9ACTN</name>
<dbReference type="InterPro" id="IPR036259">
    <property type="entry name" value="MFS_trans_sf"/>
</dbReference>
<feature type="transmembrane region" description="Helical" evidence="6">
    <location>
        <begin position="16"/>
        <end position="40"/>
    </location>
</feature>
<keyword evidence="2 6" id="KW-0812">Transmembrane</keyword>
<reference evidence="8 9" key="1">
    <citation type="submission" date="2023-02" db="EMBL/GenBank/DDBJ databases">
        <authorList>
            <person name="Mo P."/>
        </authorList>
    </citation>
    <scope>NUCLEOTIDE SEQUENCE [LARGE SCALE GENOMIC DNA]</scope>
    <source>
        <strain evidence="8 9">HUAS 3</strain>
    </source>
</reference>